<evidence type="ECO:0000313" key="5">
    <source>
        <dbReference type="Proteomes" id="UP000597444"/>
    </source>
</evidence>
<feature type="domain" description="Enoyl reductase (ER)" evidence="3">
    <location>
        <begin position="10"/>
        <end position="317"/>
    </location>
</feature>
<dbReference type="Gene3D" id="3.90.180.10">
    <property type="entry name" value="Medium-chain alcohol dehydrogenases, catalytic domain"/>
    <property type="match status" value="1"/>
</dbReference>
<comment type="caution">
    <text evidence="4">The sequence shown here is derived from an EMBL/GenBank/DDBJ whole genome shotgun (WGS) entry which is preliminary data.</text>
</comment>
<dbReference type="InterPro" id="IPR013154">
    <property type="entry name" value="ADH-like_N"/>
</dbReference>
<name>A0A8J3IRF7_9CHLR</name>
<dbReference type="Proteomes" id="UP000597444">
    <property type="component" value="Unassembled WGS sequence"/>
</dbReference>
<dbReference type="CDD" id="cd08267">
    <property type="entry name" value="MDR1"/>
    <property type="match status" value="1"/>
</dbReference>
<evidence type="ECO:0000256" key="1">
    <source>
        <dbReference type="ARBA" id="ARBA00022857"/>
    </source>
</evidence>
<dbReference type="PANTHER" id="PTHR48106">
    <property type="entry name" value="QUINONE OXIDOREDUCTASE PIG3-RELATED"/>
    <property type="match status" value="1"/>
</dbReference>
<dbReference type="PANTHER" id="PTHR48106:SF18">
    <property type="entry name" value="QUINONE OXIDOREDUCTASE PIG3"/>
    <property type="match status" value="1"/>
</dbReference>
<accession>A0A8J3IRF7</accession>
<dbReference type="GO" id="GO:0070402">
    <property type="term" value="F:NADPH binding"/>
    <property type="evidence" value="ECO:0007669"/>
    <property type="project" value="TreeGrafter"/>
</dbReference>
<sequence>MKAIVCTKYGPPEVLQLQDREKPMPRDHEVLIRVHSATVTAGDCGLRSLAFPLPVQLFIRIVFGFRRPRKKILGQELSGEIEAIGKAVTRFKQGDQVFAWAGLGAYAEYACLPENGALVIKPSNTTYEETATLAVCGLDVAYLLRRGKIQSGQKVLINGAGGSMGTFAVQLAKCLGAEVTAVDSTEKLDMLRAIGADQVIDYTQEDFSKNGQTYDVIFDVTGAKTFLQGGRSLKENGRYLLANPRLSQQILGRRNGKQVIAWKARSTSEYTEDFNFIKAFLEAGKIRPVIDRRYPLEQIAEAHRYAESGQKKGNIVITV</sequence>
<dbReference type="AlphaFoldDB" id="A0A8J3IRF7"/>
<keyword evidence="2" id="KW-0560">Oxidoreductase</keyword>
<evidence type="ECO:0000256" key="2">
    <source>
        <dbReference type="ARBA" id="ARBA00023002"/>
    </source>
</evidence>
<evidence type="ECO:0000259" key="3">
    <source>
        <dbReference type="SMART" id="SM00829"/>
    </source>
</evidence>
<dbReference type="Gene3D" id="3.40.50.720">
    <property type="entry name" value="NAD(P)-binding Rossmann-like Domain"/>
    <property type="match status" value="1"/>
</dbReference>
<dbReference type="EMBL" id="BNJK01000001">
    <property type="protein sequence ID" value="GHO94861.1"/>
    <property type="molecule type" value="Genomic_DNA"/>
</dbReference>
<proteinExistence type="predicted"/>
<protein>
    <submittedName>
        <fullName evidence="4">NADPH:quinone reductase</fullName>
    </submittedName>
</protein>
<dbReference type="Pfam" id="PF08240">
    <property type="entry name" value="ADH_N"/>
    <property type="match status" value="1"/>
</dbReference>
<dbReference type="InterPro" id="IPR036291">
    <property type="entry name" value="NAD(P)-bd_dom_sf"/>
</dbReference>
<dbReference type="GO" id="GO:0016651">
    <property type="term" value="F:oxidoreductase activity, acting on NAD(P)H"/>
    <property type="evidence" value="ECO:0007669"/>
    <property type="project" value="TreeGrafter"/>
</dbReference>
<dbReference type="SMART" id="SM00829">
    <property type="entry name" value="PKS_ER"/>
    <property type="match status" value="1"/>
</dbReference>
<keyword evidence="1" id="KW-0521">NADP</keyword>
<dbReference type="SUPFAM" id="SSF50129">
    <property type="entry name" value="GroES-like"/>
    <property type="match status" value="1"/>
</dbReference>
<keyword evidence="5" id="KW-1185">Reference proteome</keyword>
<gene>
    <name evidence="4" type="ORF">KSF_049090</name>
</gene>
<reference evidence="4" key="1">
    <citation type="submission" date="2020-10" db="EMBL/GenBank/DDBJ databases">
        <title>Taxonomic study of unclassified bacteria belonging to the class Ktedonobacteria.</title>
        <authorList>
            <person name="Yabe S."/>
            <person name="Wang C.M."/>
            <person name="Zheng Y."/>
            <person name="Sakai Y."/>
            <person name="Cavaletti L."/>
            <person name="Monciardini P."/>
            <person name="Donadio S."/>
        </authorList>
    </citation>
    <scope>NUCLEOTIDE SEQUENCE</scope>
    <source>
        <strain evidence="4">ID150040</strain>
    </source>
</reference>
<dbReference type="InterPro" id="IPR011032">
    <property type="entry name" value="GroES-like_sf"/>
</dbReference>
<dbReference type="SUPFAM" id="SSF51735">
    <property type="entry name" value="NAD(P)-binding Rossmann-fold domains"/>
    <property type="match status" value="1"/>
</dbReference>
<organism evidence="4 5">
    <name type="scientific">Reticulibacter mediterranei</name>
    <dbReference type="NCBI Taxonomy" id="2778369"/>
    <lineage>
        <taxon>Bacteria</taxon>
        <taxon>Bacillati</taxon>
        <taxon>Chloroflexota</taxon>
        <taxon>Ktedonobacteria</taxon>
        <taxon>Ktedonobacterales</taxon>
        <taxon>Reticulibacteraceae</taxon>
        <taxon>Reticulibacter</taxon>
    </lineage>
</organism>
<dbReference type="Pfam" id="PF13602">
    <property type="entry name" value="ADH_zinc_N_2"/>
    <property type="match status" value="1"/>
</dbReference>
<dbReference type="InterPro" id="IPR020843">
    <property type="entry name" value="ER"/>
</dbReference>
<evidence type="ECO:0000313" key="4">
    <source>
        <dbReference type="EMBL" id="GHO94861.1"/>
    </source>
</evidence>